<feature type="site" description="Increases basicity of active site His" evidence="2">
    <location>
        <position position="121"/>
    </location>
</feature>
<feature type="binding site" evidence="3">
    <location>
        <position position="129"/>
    </location>
    <ligand>
        <name>acetyl-CoA</name>
        <dbReference type="ChEBI" id="CHEBI:57288"/>
    </ligand>
</feature>
<reference evidence="7 8" key="1">
    <citation type="submission" date="2015-11" db="EMBL/GenBank/DDBJ databases">
        <authorList>
            <consortium name="Pathogen Informatics"/>
        </authorList>
    </citation>
    <scope>NUCLEOTIDE SEQUENCE [LARGE SCALE GENOMIC DNA]</scope>
    <source>
        <strain evidence="5 7">006A-0059</strain>
        <strain evidence="6 8">007A-0283</strain>
    </source>
</reference>
<name>A0A0S4SBT9_CAMHY</name>
<proteinExistence type="inferred from homology"/>
<feature type="binding site" evidence="3">
    <location>
        <position position="53"/>
    </location>
    <ligand>
        <name>substrate</name>
    </ligand>
</feature>
<dbReference type="InterPro" id="IPR020019">
    <property type="entry name" value="AcTrfase_PglD-like"/>
</dbReference>
<dbReference type="InterPro" id="IPR050179">
    <property type="entry name" value="Trans_hexapeptide_repeat"/>
</dbReference>
<dbReference type="CDD" id="cd03360">
    <property type="entry name" value="LbH_AT_putative"/>
    <property type="match status" value="1"/>
</dbReference>
<dbReference type="Pfam" id="PF17836">
    <property type="entry name" value="PglD_N"/>
    <property type="match status" value="1"/>
</dbReference>
<dbReference type="Gene3D" id="2.160.10.10">
    <property type="entry name" value="Hexapeptide repeat proteins"/>
    <property type="match status" value="2"/>
</dbReference>
<gene>
    <name evidence="5" type="primary">dapH_3</name>
    <name evidence="6" type="synonym">dapH_2</name>
    <name evidence="5" type="ORF">ERS686654_01490</name>
    <name evidence="6" type="ORF">ERS739223_01554</name>
</gene>
<dbReference type="Gene3D" id="3.40.50.20">
    <property type="match status" value="1"/>
</dbReference>
<feature type="active site" description="Proton acceptor" evidence="2">
    <location>
        <position position="120"/>
    </location>
</feature>
<comment type="similarity">
    <text evidence="1">Belongs to the transferase hexapeptide repeat family.</text>
</comment>
<dbReference type="EC" id="2.3.1.89" evidence="5"/>
<dbReference type="RefSeq" id="WP_059425941.1">
    <property type="nucleotide sequence ID" value="NZ_CP040464.1"/>
</dbReference>
<dbReference type="SUPFAM" id="SSF51161">
    <property type="entry name" value="Trimeric LpxA-like enzymes"/>
    <property type="match status" value="1"/>
</dbReference>
<organism evidence="5 7">
    <name type="scientific">Campylobacter hyointestinalis subsp. hyointestinalis</name>
    <dbReference type="NCBI Taxonomy" id="91352"/>
    <lineage>
        <taxon>Bacteria</taxon>
        <taxon>Pseudomonadati</taxon>
        <taxon>Campylobacterota</taxon>
        <taxon>Epsilonproteobacteria</taxon>
        <taxon>Campylobacterales</taxon>
        <taxon>Campylobacteraceae</taxon>
        <taxon>Campylobacter</taxon>
    </lineage>
</organism>
<dbReference type="PANTHER" id="PTHR43300:SF7">
    <property type="entry name" value="UDP-N-ACETYLBACILLOSAMINE N-ACETYLTRANSFERASE"/>
    <property type="match status" value="1"/>
</dbReference>
<protein>
    <submittedName>
        <fullName evidence="5">General glycosylation pathway protein</fullName>
        <ecNumber evidence="5">2.3.1.89</ecNumber>
    </submittedName>
</protein>
<dbReference type="Proteomes" id="UP000052237">
    <property type="component" value="Unassembled WGS sequence"/>
</dbReference>
<dbReference type="NCBIfam" id="TIGR03570">
    <property type="entry name" value="NeuD_NnaD"/>
    <property type="match status" value="1"/>
</dbReference>
<dbReference type="GO" id="GO:0047200">
    <property type="term" value="F:tetrahydrodipicolinate N-acetyltransferase activity"/>
    <property type="evidence" value="ECO:0007669"/>
    <property type="project" value="UniProtKB-EC"/>
</dbReference>
<dbReference type="InterPro" id="IPR011004">
    <property type="entry name" value="Trimer_LpxA-like_sf"/>
</dbReference>
<evidence type="ECO:0000313" key="8">
    <source>
        <dbReference type="Proteomes" id="UP000052245"/>
    </source>
</evidence>
<keyword evidence="7" id="KW-1185">Reference proteome</keyword>
<feature type="binding site" evidence="3">
    <location>
        <begin position="10"/>
        <end position="12"/>
    </location>
    <ligand>
        <name>substrate</name>
    </ligand>
</feature>
<accession>A0A0S4SBT9</accession>
<feature type="binding site" evidence="3">
    <location>
        <position position="150"/>
    </location>
    <ligand>
        <name>acetyl-CoA</name>
        <dbReference type="ChEBI" id="CHEBI:57288"/>
    </ligand>
</feature>
<keyword evidence="5" id="KW-0808">Transferase</keyword>
<evidence type="ECO:0000313" key="5">
    <source>
        <dbReference type="EMBL" id="CUU84105.1"/>
    </source>
</evidence>
<feature type="binding site" evidence="3">
    <location>
        <begin position="32"/>
        <end position="33"/>
    </location>
    <ligand>
        <name>substrate</name>
    </ligand>
</feature>
<keyword evidence="5" id="KW-0012">Acyltransferase</keyword>
<evidence type="ECO:0000256" key="2">
    <source>
        <dbReference type="PIRSR" id="PIRSR620019-1"/>
    </source>
</evidence>
<dbReference type="EMBL" id="FAVB01000003">
    <property type="protein sequence ID" value="CUU84105.1"/>
    <property type="molecule type" value="Genomic_DNA"/>
</dbReference>
<dbReference type="PANTHER" id="PTHR43300">
    <property type="entry name" value="ACETYLTRANSFERASE"/>
    <property type="match status" value="1"/>
</dbReference>
<dbReference type="AlphaFoldDB" id="A0A0S4SBT9"/>
<evidence type="ECO:0000313" key="6">
    <source>
        <dbReference type="EMBL" id="CUU90335.1"/>
    </source>
</evidence>
<evidence type="ECO:0000259" key="4">
    <source>
        <dbReference type="Pfam" id="PF17836"/>
    </source>
</evidence>
<dbReference type="InterPro" id="IPR041561">
    <property type="entry name" value="PglD_N"/>
</dbReference>
<accession>A0A9W5AWV8</accession>
<evidence type="ECO:0000313" key="7">
    <source>
        <dbReference type="Proteomes" id="UP000052237"/>
    </source>
</evidence>
<sequence>MKQIYIYGFSGHGRVSSDVAKANGYDDVIFLDDASEFKFSPDLPKYDIFIAIGNCAIRQKLQKRVLECGFNVVNLIHPSAIISPSAKFGKGVLVMPGAIINANALIYDGAIINSGAVIEHDCVIGEFAHICPRVALAGNVKVGKRTWIGIGSVAIQNVSIKDDIFIGAASVILKDILNGQLAYGSPCRVVS</sequence>
<dbReference type="EMBL" id="FAVC01000003">
    <property type="protein sequence ID" value="CUU90335.1"/>
    <property type="molecule type" value="Genomic_DNA"/>
</dbReference>
<feature type="domain" description="PglD N-terminal" evidence="4">
    <location>
        <begin position="3"/>
        <end position="65"/>
    </location>
</feature>
<evidence type="ECO:0000256" key="3">
    <source>
        <dbReference type="PIRSR" id="PIRSR620019-2"/>
    </source>
</evidence>
<comment type="caution">
    <text evidence="5">The sequence shown here is derived from an EMBL/GenBank/DDBJ whole genome shotgun (WGS) entry which is preliminary data.</text>
</comment>
<evidence type="ECO:0000256" key="1">
    <source>
        <dbReference type="ARBA" id="ARBA00007274"/>
    </source>
</evidence>
<dbReference type="Proteomes" id="UP000052245">
    <property type="component" value="Unassembled WGS sequence"/>
</dbReference>